<evidence type="ECO:0000313" key="2">
    <source>
        <dbReference type="EMBL" id="CAG8662782.1"/>
    </source>
</evidence>
<gene>
    <name evidence="2" type="ORF">AMORRO_LOCUS10479</name>
</gene>
<accession>A0A9N9E2T2</accession>
<proteinExistence type="predicted"/>
<evidence type="ECO:0000256" key="1">
    <source>
        <dbReference type="SAM" id="MobiDB-lite"/>
    </source>
</evidence>
<name>A0A9N9E2T2_9GLOM</name>
<dbReference type="EMBL" id="CAJVPV010011621">
    <property type="protein sequence ID" value="CAG8662782.1"/>
    <property type="molecule type" value="Genomic_DNA"/>
</dbReference>
<dbReference type="Proteomes" id="UP000789342">
    <property type="component" value="Unassembled WGS sequence"/>
</dbReference>
<organism evidence="2 3">
    <name type="scientific">Acaulospora morrowiae</name>
    <dbReference type="NCBI Taxonomy" id="94023"/>
    <lineage>
        <taxon>Eukaryota</taxon>
        <taxon>Fungi</taxon>
        <taxon>Fungi incertae sedis</taxon>
        <taxon>Mucoromycota</taxon>
        <taxon>Glomeromycotina</taxon>
        <taxon>Glomeromycetes</taxon>
        <taxon>Diversisporales</taxon>
        <taxon>Acaulosporaceae</taxon>
        <taxon>Acaulospora</taxon>
    </lineage>
</organism>
<keyword evidence="3" id="KW-1185">Reference proteome</keyword>
<sequence>MTGSQINQSVESANYRQNWSANKGPEENHERCTWLPVSRKGDVTVAMSGMRENNYVVEAD</sequence>
<feature type="compositionally biased region" description="Polar residues" evidence="1">
    <location>
        <begin position="1"/>
        <end position="21"/>
    </location>
</feature>
<feature type="region of interest" description="Disordered" evidence="1">
    <location>
        <begin position="1"/>
        <end position="31"/>
    </location>
</feature>
<protein>
    <submittedName>
        <fullName evidence="2">16519_t:CDS:1</fullName>
    </submittedName>
</protein>
<evidence type="ECO:0000313" key="3">
    <source>
        <dbReference type="Proteomes" id="UP000789342"/>
    </source>
</evidence>
<comment type="caution">
    <text evidence="2">The sequence shown here is derived from an EMBL/GenBank/DDBJ whole genome shotgun (WGS) entry which is preliminary data.</text>
</comment>
<dbReference type="AlphaFoldDB" id="A0A9N9E2T2"/>
<reference evidence="2" key="1">
    <citation type="submission" date="2021-06" db="EMBL/GenBank/DDBJ databases">
        <authorList>
            <person name="Kallberg Y."/>
            <person name="Tangrot J."/>
            <person name="Rosling A."/>
        </authorList>
    </citation>
    <scope>NUCLEOTIDE SEQUENCE</scope>
    <source>
        <strain evidence="2">CL551</strain>
    </source>
</reference>